<evidence type="ECO:0000313" key="3">
    <source>
        <dbReference type="Proteomes" id="UP001165060"/>
    </source>
</evidence>
<dbReference type="InterPro" id="IPR036770">
    <property type="entry name" value="Ankyrin_rpt-contain_sf"/>
</dbReference>
<feature type="compositionally biased region" description="Gly residues" evidence="1">
    <location>
        <begin position="303"/>
        <end position="317"/>
    </location>
</feature>
<proteinExistence type="predicted"/>
<sequence>CPPDVLLKTNMAQAINLAFGIPDLRKMTNAPLSVSGCPAVITYKSGDECEDRDDKKMLEEDQKRAYCEKEKGPFYENNVAIPGTGPVPLLALYENNVAIPGTGPVPLRPDFHPAFALLMNHRGFATSTNEEGDTLLHAAVLSNDVAAAKKLLASYRVDPSVASNNQGLTPLVAITNLAAKDDHDRRQMMSLFDTVVDFHETVDGLAEGLLHEGPKFDSLRTLRDLSRRLDMSILPLTFATRAKSNTILHALCRARQNDTASAVRMYKEFVGVHSDKAADPNAKNSDDVTPLQLASDEFKRLLEGGGGGSSTDGGRSSGGSRRARSSDENKMHLSGFPSHWHAEDLKDYLTDVVHEDDILDQNFIKGDGRPYSFVKFKDANACNAVMQKNGTSFWDPHLERKIIMQIGPVKGSPSRSGHSKRSRDEFYGGGGGGGDMRRREQSGGGGEWGRQGSPAEGGDMRRREQSGGGGEWGRQGSPAEGGGGGDMWRREQAGGGGEWGRQGSPARSDSTWGTHDPYSGGGGGNGSGGKRPRWDEGGGGGGDGWRPPSSFNSFDQQRR</sequence>
<dbReference type="EMBL" id="BRYB01000352">
    <property type="protein sequence ID" value="GMI28348.1"/>
    <property type="molecule type" value="Genomic_DNA"/>
</dbReference>
<dbReference type="InterPro" id="IPR035979">
    <property type="entry name" value="RBD_domain_sf"/>
</dbReference>
<dbReference type="Proteomes" id="UP001165060">
    <property type="component" value="Unassembled WGS sequence"/>
</dbReference>
<evidence type="ECO:0000256" key="1">
    <source>
        <dbReference type="SAM" id="MobiDB-lite"/>
    </source>
</evidence>
<accession>A0ABQ6MM12</accession>
<dbReference type="Gene3D" id="1.25.40.20">
    <property type="entry name" value="Ankyrin repeat-containing domain"/>
    <property type="match status" value="1"/>
</dbReference>
<gene>
    <name evidence="2" type="ORF">TeGR_g1074</name>
</gene>
<dbReference type="SUPFAM" id="SSF54928">
    <property type="entry name" value="RNA-binding domain, RBD"/>
    <property type="match status" value="1"/>
</dbReference>
<evidence type="ECO:0008006" key="4">
    <source>
        <dbReference type="Google" id="ProtNLM"/>
    </source>
</evidence>
<feature type="compositionally biased region" description="Polar residues" evidence="1">
    <location>
        <begin position="549"/>
        <end position="559"/>
    </location>
</feature>
<feature type="compositionally biased region" description="Gly residues" evidence="1">
    <location>
        <begin position="519"/>
        <end position="529"/>
    </location>
</feature>
<comment type="caution">
    <text evidence="2">The sequence shown here is derived from an EMBL/GenBank/DDBJ whole genome shotgun (WGS) entry which is preliminary data.</text>
</comment>
<feature type="compositionally biased region" description="Gly residues" evidence="1">
    <location>
        <begin position="466"/>
        <end position="486"/>
    </location>
</feature>
<dbReference type="SUPFAM" id="SSF48403">
    <property type="entry name" value="Ankyrin repeat"/>
    <property type="match status" value="1"/>
</dbReference>
<feature type="non-terminal residue" evidence="2">
    <location>
        <position position="1"/>
    </location>
</feature>
<protein>
    <recommendedName>
        <fullName evidence="4">RRM domain-containing protein</fullName>
    </recommendedName>
</protein>
<name>A0ABQ6MM12_9STRA</name>
<feature type="region of interest" description="Disordered" evidence="1">
    <location>
        <begin position="406"/>
        <end position="559"/>
    </location>
</feature>
<feature type="region of interest" description="Disordered" evidence="1">
    <location>
        <begin position="302"/>
        <end position="336"/>
    </location>
</feature>
<organism evidence="2 3">
    <name type="scientific">Tetraparma gracilis</name>
    <dbReference type="NCBI Taxonomy" id="2962635"/>
    <lineage>
        <taxon>Eukaryota</taxon>
        <taxon>Sar</taxon>
        <taxon>Stramenopiles</taxon>
        <taxon>Ochrophyta</taxon>
        <taxon>Bolidophyceae</taxon>
        <taxon>Parmales</taxon>
        <taxon>Triparmaceae</taxon>
        <taxon>Tetraparma</taxon>
    </lineage>
</organism>
<evidence type="ECO:0000313" key="2">
    <source>
        <dbReference type="EMBL" id="GMI28348.1"/>
    </source>
</evidence>
<keyword evidence="3" id="KW-1185">Reference proteome</keyword>
<reference evidence="2 3" key="1">
    <citation type="journal article" date="2023" name="Commun. Biol.">
        <title>Genome analysis of Parmales, the sister group of diatoms, reveals the evolutionary specialization of diatoms from phago-mixotrophs to photoautotrophs.</title>
        <authorList>
            <person name="Ban H."/>
            <person name="Sato S."/>
            <person name="Yoshikawa S."/>
            <person name="Yamada K."/>
            <person name="Nakamura Y."/>
            <person name="Ichinomiya M."/>
            <person name="Sato N."/>
            <person name="Blanc-Mathieu R."/>
            <person name="Endo H."/>
            <person name="Kuwata A."/>
            <person name="Ogata H."/>
        </authorList>
    </citation>
    <scope>NUCLEOTIDE SEQUENCE [LARGE SCALE GENOMIC DNA]</scope>
</reference>